<dbReference type="PROSITE" id="PS51782">
    <property type="entry name" value="LYSM"/>
    <property type="match status" value="1"/>
</dbReference>
<evidence type="ECO:0000256" key="3">
    <source>
        <dbReference type="ARBA" id="ARBA00023026"/>
    </source>
</evidence>
<dbReference type="RefSeq" id="XP_001804710.1">
    <property type="nucleotide sequence ID" value="XM_001804658.1"/>
</dbReference>
<feature type="signal peptide" evidence="5">
    <location>
        <begin position="1"/>
        <end position="18"/>
    </location>
</feature>
<dbReference type="GeneID" id="5981635"/>
<dbReference type="eggNOG" id="ENOG502SNDA">
    <property type="taxonomic scope" value="Eukaryota"/>
</dbReference>
<sequence length="668" mass="70024">MLLYIWLGLVTLIKLGESQFSLYPAFVDPVKLSKAYGVTTECIQGLSVFNYSAVHTLTDLVSRNQTLAECDPDLFGMVVNYDMFWWEQDNITDLCLGNCSVAAALWYNDVVSACKGQWLNSYGKWIPADSVAGRYVDGIKTACLYSNSQNSDEIIPRLGDDTAWCLVESQEWVGSDVYQVDCDANPSDPSCTGGGTGIDPSSERMANLYSNNVLCNDCFVQMLYTKVTSEFLADTDHADYLVGQLQDIADVCNTSIPAITTRATISWDSAPAPTPNSATTTPPPATTTCAAGQGQTLSSGTGCDALSQKYGISTGDLEAISGSDVCSISTASCFPLACSLQQIGTGATCETMASSLNITTVQFQSWNPNIIGLCDGLQAGQYVCKSAPGVTGTYTLAPPPLGTDADAGNQQRGGSGGVVTPTTTIPPGPTTPVAAPGPTLSGVSKICNAWQTPGQGLGCVDFALLNGLGSEKLYEWNPILGPNGENCTTMFQFKVYYCVGVVIGSSGSGQTTPPSSPTITSVVGAPGPTQSGIISSCNKYALPANLQGCYDFASANGITPTQLYSWNAVLGSNGENCGSAFQAGEYYCVGIQTPSSTKPVSAPGPTQSGIVASCTKFAKPPAGTGCYDFATQNGITPTQLYQWNKILGQNGENCGTEFFGDDYYCIAA</sequence>
<dbReference type="HOGENOM" id="CLU_010591_5_1_1"/>
<dbReference type="PANTHER" id="PTHR34997:SF2">
    <property type="entry name" value="LYSM DOMAIN-CONTAINING PROTEIN-RELATED"/>
    <property type="match status" value="1"/>
</dbReference>
<evidence type="ECO:0000256" key="5">
    <source>
        <dbReference type="SAM" id="SignalP"/>
    </source>
</evidence>
<dbReference type="OMA" id="SLWANEY"/>
<protein>
    <recommendedName>
        <fullName evidence="6">LysM domain-containing protein</fullName>
    </recommendedName>
</protein>
<evidence type="ECO:0000256" key="4">
    <source>
        <dbReference type="SAM" id="MobiDB-lite"/>
    </source>
</evidence>
<feature type="domain" description="LysM" evidence="6">
    <location>
        <begin position="339"/>
        <end position="385"/>
    </location>
</feature>
<dbReference type="STRING" id="321614.Q0U105"/>
<dbReference type="InterPro" id="IPR036779">
    <property type="entry name" value="LysM_dom_sf"/>
</dbReference>
<dbReference type="Proteomes" id="UP000001055">
    <property type="component" value="Unassembled WGS sequence"/>
</dbReference>
<dbReference type="InParanoid" id="Q0U105"/>
<feature type="region of interest" description="Disordered" evidence="4">
    <location>
        <begin position="400"/>
        <end position="437"/>
    </location>
</feature>
<reference evidence="8" key="1">
    <citation type="journal article" date="2007" name="Plant Cell">
        <title>Dothideomycete-plant interactions illuminated by genome sequencing and EST analysis of the wheat pathogen Stagonospora nodorum.</title>
        <authorList>
            <person name="Hane J.K."/>
            <person name="Lowe R.G."/>
            <person name="Solomon P.S."/>
            <person name="Tan K.C."/>
            <person name="Schoch C.L."/>
            <person name="Spatafora J.W."/>
            <person name="Crous P.W."/>
            <person name="Kodira C."/>
            <person name="Birren B.W."/>
            <person name="Galagan J.E."/>
            <person name="Torriani S.F."/>
            <person name="McDonald B.A."/>
            <person name="Oliver R.P."/>
        </authorList>
    </citation>
    <scope>NUCLEOTIDE SEQUENCE [LARGE SCALE GENOMIC DNA]</scope>
    <source>
        <strain evidence="8">SN15 / ATCC MYA-4574 / FGSC 10173</strain>
    </source>
</reference>
<gene>
    <name evidence="7" type="ORF">SNOG_14526</name>
</gene>
<dbReference type="InterPro" id="IPR052210">
    <property type="entry name" value="LysM1-like"/>
</dbReference>
<keyword evidence="3" id="KW-0843">Virulence</keyword>
<dbReference type="VEuPathDB" id="FungiDB:JI435_145260"/>
<evidence type="ECO:0000313" key="7">
    <source>
        <dbReference type="EMBL" id="EAT78066.1"/>
    </source>
</evidence>
<dbReference type="InterPro" id="IPR018392">
    <property type="entry name" value="LysM"/>
</dbReference>
<dbReference type="GO" id="GO:0008061">
    <property type="term" value="F:chitin binding"/>
    <property type="evidence" value="ECO:0007669"/>
    <property type="project" value="UniProtKB-KW"/>
</dbReference>
<organism evidence="7 8">
    <name type="scientific">Phaeosphaeria nodorum (strain SN15 / ATCC MYA-4574 / FGSC 10173)</name>
    <name type="common">Glume blotch fungus</name>
    <name type="synonym">Parastagonospora nodorum</name>
    <dbReference type="NCBI Taxonomy" id="321614"/>
    <lineage>
        <taxon>Eukaryota</taxon>
        <taxon>Fungi</taxon>
        <taxon>Dikarya</taxon>
        <taxon>Ascomycota</taxon>
        <taxon>Pezizomycotina</taxon>
        <taxon>Dothideomycetes</taxon>
        <taxon>Pleosporomycetidae</taxon>
        <taxon>Pleosporales</taxon>
        <taxon>Pleosporineae</taxon>
        <taxon>Phaeosphaeriaceae</taxon>
        <taxon>Parastagonospora</taxon>
    </lineage>
</organism>
<dbReference type="EMBL" id="CH445356">
    <property type="protein sequence ID" value="EAT78066.1"/>
    <property type="molecule type" value="Genomic_DNA"/>
</dbReference>
<evidence type="ECO:0000256" key="2">
    <source>
        <dbReference type="ARBA" id="ARBA00022729"/>
    </source>
</evidence>
<keyword evidence="1" id="KW-0147">Chitin-binding</keyword>
<evidence type="ECO:0000256" key="1">
    <source>
        <dbReference type="ARBA" id="ARBA00022669"/>
    </source>
</evidence>
<proteinExistence type="predicted"/>
<accession>Q0U105</accession>
<evidence type="ECO:0000259" key="6">
    <source>
        <dbReference type="PROSITE" id="PS51782"/>
    </source>
</evidence>
<dbReference type="KEGG" id="pno:SNOG_14526"/>
<evidence type="ECO:0000313" key="8">
    <source>
        <dbReference type="Proteomes" id="UP000001055"/>
    </source>
</evidence>
<feature type="chain" id="PRO_5004177360" description="LysM domain-containing protein" evidence="5">
    <location>
        <begin position="19"/>
        <end position="668"/>
    </location>
</feature>
<dbReference type="Gene3D" id="3.10.350.10">
    <property type="entry name" value="LysM domain"/>
    <property type="match status" value="3"/>
</dbReference>
<dbReference type="PANTHER" id="PTHR34997">
    <property type="entry name" value="AM15"/>
    <property type="match status" value="1"/>
</dbReference>
<keyword evidence="2 5" id="KW-0732">Signal</keyword>
<name>Q0U105_PHANO</name>
<dbReference type="AlphaFoldDB" id="Q0U105"/>